<keyword evidence="2" id="KW-1185">Reference proteome</keyword>
<organism evidence="1 2">
    <name type="scientific">Teredinibacter turnerae (strain ATCC 39867 / T7901)</name>
    <dbReference type="NCBI Taxonomy" id="377629"/>
    <lineage>
        <taxon>Bacteria</taxon>
        <taxon>Pseudomonadati</taxon>
        <taxon>Pseudomonadota</taxon>
        <taxon>Gammaproteobacteria</taxon>
        <taxon>Cellvibrionales</taxon>
        <taxon>Cellvibrionaceae</taxon>
        <taxon>Teredinibacter</taxon>
    </lineage>
</organism>
<gene>
    <name evidence="1" type="ordered locus">TERTU_4154</name>
</gene>
<dbReference type="STRING" id="377629.TERTU_4154"/>
<reference evidence="1 2" key="1">
    <citation type="journal article" date="2009" name="PLoS ONE">
        <title>The complete genome of Teredinibacter turnerae T7901: an intracellular endosymbiont of marine wood-boring bivalves (shipworms).</title>
        <authorList>
            <person name="Yang J.C."/>
            <person name="Madupu R."/>
            <person name="Durkin A.S."/>
            <person name="Ekborg N.A."/>
            <person name="Pedamallu C.S."/>
            <person name="Hostetler J.B."/>
            <person name="Radune D."/>
            <person name="Toms B.S."/>
            <person name="Henrissat B."/>
            <person name="Coutinho P.M."/>
            <person name="Schwarz S."/>
            <person name="Field L."/>
            <person name="Trindade-Silva A.E."/>
            <person name="Soares C.A.G."/>
            <person name="Elshahawi S."/>
            <person name="Hanora A."/>
            <person name="Schmidt E.W."/>
            <person name="Haygood M.G."/>
            <person name="Posfai J."/>
            <person name="Benner J."/>
            <person name="Madinger C."/>
            <person name="Nove J."/>
            <person name="Anton B."/>
            <person name="Chaudhary K."/>
            <person name="Foster J."/>
            <person name="Holman A."/>
            <person name="Kumar S."/>
            <person name="Lessard P.A."/>
            <person name="Luyten Y.A."/>
            <person name="Slatko B."/>
            <person name="Wood N."/>
            <person name="Wu B."/>
            <person name="Teplitski M."/>
            <person name="Mougous J.D."/>
            <person name="Ward N."/>
            <person name="Eisen J.A."/>
            <person name="Badger J.H."/>
            <person name="Distel D.L."/>
        </authorList>
    </citation>
    <scope>NUCLEOTIDE SEQUENCE [LARGE SCALE GENOMIC DNA]</scope>
    <source>
        <strain evidence="2">ATCC 39867 / T7901</strain>
    </source>
</reference>
<name>C5BUJ8_TERTT</name>
<dbReference type="EMBL" id="CP001614">
    <property type="protein sequence ID" value="ACR11956.1"/>
    <property type="molecule type" value="Genomic_DNA"/>
</dbReference>
<dbReference type="eggNOG" id="COG1396">
    <property type="taxonomic scope" value="Bacteria"/>
</dbReference>
<sequence length="92" mass="10210">MENGHKGPASTPVLNKIVYALSLSDVEAASLLASAEISKPLRRIPRQANVREYELVHALWQRLGTLSDEQVQLMLLALKMTEKPTEKEGISK</sequence>
<dbReference type="HOGENOM" id="CLU_2412180_0_0_6"/>
<dbReference type="AlphaFoldDB" id="C5BUJ8"/>
<accession>C5BUJ8</accession>
<dbReference type="KEGG" id="ttu:TERTU_4154"/>
<evidence type="ECO:0000313" key="2">
    <source>
        <dbReference type="Proteomes" id="UP000009080"/>
    </source>
</evidence>
<dbReference type="Proteomes" id="UP000009080">
    <property type="component" value="Chromosome"/>
</dbReference>
<evidence type="ECO:0000313" key="1">
    <source>
        <dbReference type="EMBL" id="ACR11956.1"/>
    </source>
</evidence>
<proteinExistence type="predicted"/>
<protein>
    <submittedName>
        <fullName evidence="1">Uncharacterized protein</fullName>
    </submittedName>
</protein>